<comment type="caution">
    <text evidence="3">Lacks conserved residue(s) required for the propagation of feature annotation.</text>
</comment>
<accession>A0A134AJ48</accession>
<comment type="catalytic activity">
    <reaction evidence="3">
        <text>a hydroperoxide + [thioredoxin]-dithiol = an alcohol + [thioredoxin]-disulfide + H2O</text>
        <dbReference type="Rhea" id="RHEA:62620"/>
        <dbReference type="Rhea" id="RHEA-COMP:10698"/>
        <dbReference type="Rhea" id="RHEA-COMP:10700"/>
        <dbReference type="ChEBI" id="CHEBI:15377"/>
        <dbReference type="ChEBI" id="CHEBI:29950"/>
        <dbReference type="ChEBI" id="CHEBI:30879"/>
        <dbReference type="ChEBI" id="CHEBI:35924"/>
        <dbReference type="ChEBI" id="CHEBI:50058"/>
        <dbReference type="EC" id="1.11.1.24"/>
    </reaction>
</comment>
<dbReference type="NCBIfam" id="NF001808">
    <property type="entry name" value="PRK00522.1"/>
    <property type="match status" value="1"/>
</dbReference>
<keyword evidence="6" id="KW-1185">Reference proteome</keyword>
<dbReference type="SUPFAM" id="SSF52833">
    <property type="entry name" value="Thioredoxin-like"/>
    <property type="match status" value="1"/>
</dbReference>
<gene>
    <name evidence="3" type="primary">tpx</name>
    <name evidence="5" type="ORF">HMPREF3180_00897</name>
</gene>
<dbReference type="PANTHER" id="PTHR43110:SF1">
    <property type="entry name" value="THIOL PEROXIDASE"/>
    <property type="match status" value="1"/>
</dbReference>
<feature type="active site" description="Cysteine sulfenic acid (-SOH) intermediate" evidence="3">
    <location>
        <position position="64"/>
    </location>
</feature>
<dbReference type="RefSeq" id="WP_060917730.1">
    <property type="nucleotide sequence ID" value="NZ_KQ960048.1"/>
</dbReference>
<dbReference type="PATRIC" id="fig|157687.3.peg.895"/>
<dbReference type="InterPro" id="IPR002065">
    <property type="entry name" value="TPX"/>
</dbReference>
<evidence type="ECO:0000256" key="3">
    <source>
        <dbReference type="HAMAP-Rule" id="MF_00269"/>
    </source>
</evidence>
<comment type="subunit">
    <text evidence="3">Homodimer.</text>
</comment>
<reference evidence="6" key="1">
    <citation type="submission" date="2016-01" db="EMBL/GenBank/DDBJ databases">
        <authorList>
            <person name="Mitreva M."/>
            <person name="Pepin K.H."/>
            <person name="Mihindukulasuriya K.A."/>
            <person name="Fulton R."/>
            <person name="Fronick C."/>
            <person name="O'Laughlin M."/>
            <person name="Miner T."/>
            <person name="Herter B."/>
            <person name="Rosa B.A."/>
            <person name="Cordes M."/>
            <person name="Tomlinson C."/>
            <person name="Wollam A."/>
            <person name="Palsikar V.B."/>
            <person name="Mardis E.R."/>
            <person name="Wilson R.K."/>
        </authorList>
    </citation>
    <scope>NUCLEOTIDE SEQUENCE [LARGE SCALE GENOMIC DNA]</scope>
    <source>
        <strain evidence="6">KA00185</strain>
    </source>
</reference>
<dbReference type="GO" id="GO:0008379">
    <property type="term" value="F:thioredoxin peroxidase activity"/>
    <property type="evidence" value="ECO:0007669"/>
    <property type="project" value="UniProtKB-UniRule"/>
</dbReference>
<dbReference type="CDD" id="cd03014">
    <property type="entry name" value="PRX_Atyp2cys"/>
    <property type="match status" value="1"/>
</dbReference>
<dbReference type="InterPro" id="IPR013740">
    <property type="entry name" value="Redoxin"/>
</dbReference>
<proteinExistence type="inferred from homology"/>
<dbReference type="Gene3D" id="3.40.30.10">
    <property type="entry name" value="Glutaredoxin"/>
    <property type="match status" value="1"/>
</dbReference>
<dbReference type="Pfam" id="PF08534">
    <property type="entry name" value="Redoxin"/>
    <property type="match status" value="1"/>
</dbReference>
<evidence type="ECO:0000256" key="2">
    <source>
        <dbReference type="ARBA" id="ARBA00023284"/>
    </source>
</evidence>
<keyword evidence="3" id="KW-0560">Oxidoreductase</keyword>
<protein>
    <recommendedName>
        <fullName evidence="3">Thiol peroxidase</fullName>
        <shortName evidence="3">Tpx</shortName>
        <ecNumber evidence="3">1.11.1.24</ecNumber>
    </recommendedName>
    <alternativeName>
        <fullName evidence="3">Peroxiredoxin tpx</fullName>
        <shortName evidence="3">Prx</shortName>
    </alternativeName>
    <alternativeName>
        <fullName evidence="3">Thioredoxin peroxidase</fullName>
    </alternativeName>
    <alternativeName>
        <fullName evidence="3">Thioredoxin-dependent peroxiredoxin</fullName>
    </alternativeName>
</protein>
<dbReference type="AlphaFoldDB" id="A0A134AJ48"/>
<keyword evidence="1" id="KW-1015">Disulfide bond</keyword>
<feature type="domain" description="Thioredoxin" evidence="4">
    <location>
        <begin position="22"/>
        <end position="172"/>
    </location>
</feature>
<dbReference type="HAMAP" id="MF_00269">
    <property type="entry name" value="Tpx"/>
    <property type="match status" value="1"/>
</dbReference>
<evidence type="ECO:0000259" key="4">
    <source>
        <dbReference type="PROSITE" id="PS51352"/>
    </source>
</evidence>
<evidence type="ECO:0000256" key="1">
    <source>
        <dbReference type="ARBA" id="ARBA00023157"/>
    </source>
</evidence>
<dbReference type="InterPro" id="IPR036249">
    <property type="entry name" value="Thioredoxin-like_sf"/>
</dbReference>
<organism evidence="5 6">
    <name type="scientific">Leptotrichia wadei</name>
    <dbReference type="NCBI Taxonomy" id="157687"/>
    <lineage>
        <taxon>Bacteria</taxon>
        <taxon>Fusobacteriati</taxon>
        <taxon>Fusobacteriota</taxon>
        <taxon>Fusobacteriia</taxon>
        <taxon>Fusobacteriales</taxon>
        <taxon>Leptotrichiaceae</taxon>
        <taxon>Leptotrichia</taxon>
    </lineage>
</organism>
<keyword evidence="3" id="KW-0575">Peroxidase</keyword>
<comment type="caution">
    <text evidence="5">The sequence shown here is derived from an EMBL/GenBank/DDBJ whole genome shotgun (WGS) entry which is preliminary data.</text>
</comment>
<evidence type="ECO:0000313" key="6">
    <source>
        <dbReference type="Proteomes" id="UP000070483"/>
    </source>
</evidence>
<keyword evidence="3" id="KW-0049">Antioxidant</keyword>
<dbReference type="PANTHER" id="PTHR43110">
    <property type="entry name" value="THIOL PEROXIDASE"/>
    <property type="match status" value="1"/>
</dbReference>
<dbReference type="OrthoDB" id="9781543at2"/>
<dbReference type="InterPro" id="IPR050455">
    <property type="entry name" value="Tpx_Peroxidase_subfamily"/>
</dbReference>
<keyword evidence="2 3" id="KW-0676">Redox-active center</keyword>
<name>A0A134AJ48_9FUSO</name>
<comment type="function">
    <text evidence="3">Thiol-specific peroxidase that catalyzes the reduction of hydrogen peroxide and organic hydroperoxides to water and alcohols, respectively. Plays a role in cell protection against oxidative stress by detoxifying peroxides.</text>
</comment>
<dbReference type="STRING" id="157687.HMPREF3180_00897"/>
<evidence type="ECO:0000313" key="5">
    <source>
        <dbReference type="EMBL" id="KXB67758.1"/>
    </source>
</evidence>
<dbReference type="InterPro" id="IPR013766">
    <property type="entry name" value="Thioredoxin_domain"/>
</dbReference>
<dbReference type="EC" id="1.11.1.24" evidence="3"/>
<sequence>MAEIKNKVTFKGNPITLMGNEVKAGQAAPDFTVLSPELKEVKLSDYKGKIVVIAVFPSVDTGICALQLARFNQEAASFGDDVQLLTISVDLPFALGRYCADKGIANALTASDHKDLDFGTKYGFVIKELRLLARGVVIVDKNGIIQYVEYVPEIGEQPDYERALKVIKELTK</sequence>
<dbReference type="PROSITE" id="PS51352">
    <property type="entry name" value="THIOREDOXIN_2"/>
    <property type="match status" value="1"/>
</dbReference>
<comment type="similarity">
    <text evidence="3">Belongs to the peroxiredoxin family. Tpx subfamily.</text>
</comment>
<dbReference type="Proteomes" id="UP000070483">
    <property type="component" value="Unassembled WGS sequence"/>
</dbReference>
<dbReference type="EMBL" id="LSDD01000059">
    <property type="protein sequence ID" value="KXB67758.1"/>
    <property type="molecule type" value="Genomic_DNA"/>
</dbReference>